<proteinExistence type="inferred from homology"/>
<keyword evidence="3 6" id="KW-0418">Kinase</keyword>
<dbReference type="InterPro" id="IPR049382">
    <property type="entry name" value="FGGY_C_2"/>
</dbReference>
<gene>
    <name evidence="6" type="ORF">GCM10011390_12770</name>
</gene>
<dbReference type="InterPro" id="IPR043129">
    <property type="entry name" value="ATPase_NBD"/>
</dbReference>
<organism evidence="6 7">
    <name type="scientific">Aureimonas endophytica</name>
    <dbReference type="NCBI Taxonomy" id="2027858"/>
    <lineage>
        <taxon>Bacteria</taxon>
        <taxon>Pseudomonadati</taxon>
        <taxon>Pseudomonadota</taxon>
        <taxon>Alphaproteobacteria</taxon>
        <taxon>Hyphomicrobiales</taxon>
        <taxon>Aurantimonadaceae</taxon>
        <taxon>Aureimonas</taxon>
    </lineage>
</organism>
<evidence type="ECO:0000256" key="1">
    <source>
        <dbReference type="ARBA" id="ARBA00009156"/>
    </source>
</evidence>
<evidence type="ECO:0000259" key="5">
    <source>
        <dbReference type="Pfam" id="PF21546"/>
    </source>
</evidence>
<reference evidence="6" key="1">
    <citation type="journal article" date="2014" name="Int. J. Syst. Evol. Microbiol.">
        <title>Complete genome sequence of Corynebacterium casei LMG S-19264T (=DSM 44701T), isolated from a smear-ripened cheese.</title>
        <authorList>
            <consortium name="US DOE Joint Genome Institute (JGI-PGF)"/>
            <person name="Walter F."/>
            <person name="Albersmeier A."/>
            <person name="Kalinowski J."/>
            <person name="Ruckert C."/>
        </authorList>
    </citation>
    <scope>NUCLEOTIDE SEQUENCE</scope>
    <source>
        <strain evidence="6">CGMCC 1.15367</strain>
    </source>
</reference>
<dbReference type="RefSeq" id="WP_188907422.1">
    <property type="nucleotide sequence ID" value="NZ_BMIQ01000002.1"/>
</dbReference>
<dbReference type="GO" id="GO:0016301">
    <property type="term" value="F:kinase activity"/>
    <property type="evidence" value="ECO:0007669"/>
    <property type="project" value="UniProtKB-KW"/>
</dbReference>
<comment type="caution">
    <text evidence="6">The sequence shown here is derived from an EMBL/GenBank/DDBJ whole genome shotgun (WGS) entry which is preliminary data.</text>
</comment>
<protein>
    <submittedName>
        <fullName evidence="6">Carbohydrate kinase</fullName>
    </submittedName>
</protein>
<evidence type="ECO:0000256" key="4">
    <source>
        <dbReference type="SAM" id="MobiDB-lite"/>
    </source>
</evidence>
<dbReference type="EMBL" id="BMIQ01000002">
    <property type="protein sequence ID" value="GGD95463.1"/>
    <property type="molecule type" value="Genomic_DNA"/>
</dbReference>
<comment type="similarity">
    <text evidence="1">Belongs to the FGGY kinase family.</text>
</comment>
<evidence type="ECO:0000256" key="3">
    <source>
        <dbReference type="ARBA" id="ARBA00022777"/>
    </source>
</evidence>
<dbReference type="Pfam" id="PF21546">
    <property type="entry name" value="FGGY_C_2"/>
    <property type="match status" value="1"/>
</dbReference>
<dbReference type="Gene3D" id="3.30.420.40">
    <property type="match status" value="2"/>
</dbReference>
<dbReference type="Proteomes" id="UP000644699">
    <property type="component" value="Unassembled WGS sequence"/>
</dbReference>
<dbReference type="InterPro" id="IPR050406">
    <property type="entry name" value="FGGY_Carb_Kinase"/>
</dbReference>
<accession>A0A916ZH10</accession>
<dbReference type="SUPFAM" id="SSF53067">
    <property type="entry name" value="Actin-like ATPase domain"/>
    <property type="match status" value="2"/>
</dbReference>
<name>A0A916ZH10_9HYPH</name>
<keyword evidence="7" id="KW-1185">Reference proteome</keyword>
<feature type="domain" description="Carbohydrate kinase FGGY C-terminal" evidence="5">
    <location>
        <begin position="246"/>
        <end position="423"/>
    </location>
</feature>
<keyword evidence="2" id="KW-0808">Transferase</keyword>
<dbReference type="PANTHER" id="PTHR43095:SF5">
    <property type="entry name" value="XYLULOSE KINASE"/>
    <property type="match status" value="1"/>
</dbReference>
<feature type="region of interest" description="Disordered" evidence="4">
    <location>
        <begin position="425"/>
        <end position="444"/>
    </location>
</feature>
<dbReference type="PANTHER" id="PTHR43095">
    <property type="entry name" value="SUGAR KINASE"/>
    <property type="match status" value="1"/>
</dbReference>
<sequence length="462" mass="49436">MGAIAVFDIGKTNVKLFAASPDGVLLEHGSAPNQVREGPPYRHHDLAGLEDWLLDGLADLGTRHEIEAVVACAHGSGGVLVGADGAAMPMIDYEQAPPPEIDADYAGIVGSYRERGSAVMLGTAHLARQMLWLERHWPAEFAEARAFLATPQYWAFRLSGIAAGEVTSLAAQSHLWASAEARPARLVDRRGWARLMPPMRSAFETLGPLKPEFVRRTGLKPQTRILCGIHDSSANFYRYQAAGLADLTVVSTGTWIVCLTDRAGIDFDVEKPGRACNADVLGRPMPGMLTMGGREFSLVARGEAGPADEETVHRLVAGRTFALPSFGPDDGLFPGTAREGRFVGPLADDPQARFTLGVLYAALLAAECLADLPPAATVALDGGFVKEPMFGRLVAALLPGTRVLVNHDPYGTATGAALLAGHETRRGPAPFDAEEPARAGLPDLSSYRSQWRDLSRRMETVS</sequence>
<dbReference type="AlphaFoldDB" id="A0A916ZH10"/>
<evidence type="ECO:0000256" key="2">
    <source>
        <dbReference type="ARBA" id="ARBA00022679"/>
    </source>
</evidence>
<evidence type="ECO:0000313" key="7">
    <source>
        <dbReference type="Proteomes" id="UP000644699"/>
    </source>
</evidence>
<evidence type="ECO:0000313" key="6">
    <source>
        <dbReference type="EMBL" id="GGD95463.1"/>
    </source>
</evidence>
<reference evidence="6" key="2">
    <citation type="submission" date="2020-09" db="EMBL/GenBank/DDBJ databases">
        <authorList>
            <person name="Sun Q."/>
            <person name="Zhou Y."/>
        </authorList>
    </citation>
    <scope>NUCLEOTIDE SEQUENCE</scope>
    <source>
        <strain evidence="6">CGMCC 1.15367</strain>
    </source>
</reference>